<dbReference type="InterPro" id="IPR037455">
    <property type="entry name" value="LucA/IucC-like"/>
</dbReference>
<dbReference type="GeneID" id="25154277"/>
<dbReference type="Pfam" id="PF04183">
    <property type="entry name" value="IucA_IucC"/>
    <property type="match status" value="1"/>
</dbReference>
<dbReference type="Gene3D" id="6.10.250.3370">
    <property type="match status" value="1"/>
</dbReference>
<dbReference type="OMA" id="HPWQWWN"/>
<dbReference type="AlphaFoldDB" id="A0A482TK49"/>
<feature type="domain" description="Aerobactin siderophore biosynthesis IucA/IucC N-terminal" evidence="2">
    <location>
        <begin position="157"/>
        <end position="404"/>
    </location>
</feature>
<evidence type="ECO:0000313" key="5">
    <source>
        <dbReference type="Proteomes" id="UP000293535"/>
    </source>
</evidence>
<proteinExistence type="predicted"/>
<sequence>MEYSDTVRSTFGSDHWKRANEAMLRKIFAEFTREGLLAPTETRTVPAESDEPVEEWTRYVVRLTDGVEYQFDAHQRALGTYRVRCDSIIRRDGIAGTEPEPADDPIQFLVDAQAYLGTSQTTLARLLREYYNTLVADTHVRASKDNRERESILDLPYAMVEGELEGHPKYTYNKGRVGFDYDDYHKYAPETKRKRTLSWVAAHENRATFTSVAGISQRELLENELGDQYQAFRSRLSSDGLDPDDYVLFPVHDWQWTDSVIQLFAGDIADDLLVPLGEGPDTYLPQQSIRTFSNVTDPEKKHVKLPIRVLNTNVYRGILGEQAEAAPRVTEFVQSILDDDPYLRTNCNLVLPGEIAGVNYEHPKFSQLEDAPYQLHELLGCVWRESVTPSVDSSESPIALAAVYEDDFDGTPVVAKLVDRSGMTPETWLTEFLETLLNPILHCLYRYGLVFMPHGTNVVLILEDDVPTRIAITDFVDEVAVIDRNFPELIEKLPEELRDDDRYTHSIVKRKPPILLCHRIVGTLFDGVFRFVSDALERTHGLTEAAFWQHVRNTIENYHKKFPRYEDRYEAIDLFRPRFRNYCLNRNRLLDHGYTNTNTRPKVRHHGTIPNPLAEFT</sequence>
<accession>A0A482TK49</accession>
<dbReference type="Gene3D" id="1.10.510.40">
    <property type="match status" value="1"/>
</dbReference>
<dbReference type="EMBL" id="RZIG01000001">
    <property type="protein sequence ID" value="RYJ15628.1"/>
    <property type="molecule type" value="Genomic_DNA"/>
</dbReference>
<dbReference type="Pfam" id="PF06276">
    <property type="entry name" value="FhuF"/>
    <property type="match status" value="1"/>
</dbReference>
<dbReference type="Proteomes" id="UP000293535">
    <property type="component" value="Unassembled WGS sequence"/>
</dbReference>
<gene>
    <name evidence="4" type="ORF">ELS20_00790</name>
</gene>
<name>A0A482TK49_HALHI</name>
<protein>
    <submittedName>
        <fullName evidence="4">IucA/IucC family siderophore biosynthesis protein</fullName>
    </submittedName>
</protein>
<feature type="domain" description="Aerobactin siderophore biosynthesis IucA/IucC-like C-terminal" evidence="3">
    <location>
        <begin position="427"/>
        <end position="594"/>
    </location>
</feature>
<evidence type="ECO:0000259" key="3">
    <source>
        <dbReference type="Pfam" id="PF06276"/>
    </source>
</evidence>
<comment type="caution">
    <text evidence="4">The sequence shown here is derived from an EMBL/GenBank/DDBJ whole genome shotgun (WGS) entry which is preliminary data.</text>
</comment>
<reference evidence="4 5" key="1">
    <citation type="submission" date="2018-12" db="EMBL/GenBank/DDBJ databases">
        <title>Draft genome sequence of Haloarcula hispinica strain 18.1, an halophilic archaeon isolated from Chott El Jerid of Southern Tunisia.</title>
        <authorList>
            <person name="Najjari A."/>
            <person name="Ben Dhia O."/>
            <person name="Ferjani R."/>
            <person name="Mahjoubi M."/>
            <person name="Sghaier H."/>
            <person name="Elshahed M."/>
            <person name="Ouzari H.I."/>
            <person name="Cherid A."/>
            <person name="Youssef N."/>
        </authorList>
    </citation>
    <scope>NUCLEOTIDE SEQUENCE [LARGE SCALE GENOMIC DNA]</scope>
    <source>
        <strain evidence="4 5">18.1</strain>
    </source>
</reference>
<evidence type="ECO:0000313" key="4">
    <source>
        <dbReference type="EMBL" id="RYJ15628.1"/>
    </source>
</evidence>
<dbReference type="RefSeq" id="WP_014030831.1">
    <property type="nucleotide sequence ID" value="NZ_BAABRG010000005.1"/>
</dbReference>
<dbReference type="PANTHER" id="PTHR34384:SF6">
    <property type="entry name" value="STAPHYLOFERRIN B SYNTHASE"/>
    <property type="match status" value="1"/>
</dbReference>
<organism evidence="4 5">
    <name type="scientific">Haloarcula hispanica</name>
    <dbReference type="NCBI Taxonomy" id="51589"/>
    <lineage>
        <taxon>Archaea</taxon>
        <taxon>Methanobacteriati</taxon>
        <taxon>Methanobacteriota</taxon>
        <taxon>Stenosarchaea group</taxon>
        <taxon>Halobacteria</taxon>
        <taxon>Halobacteriales</taxon>
        <taxon>Haloarculaceae</taxon>
        <taxon>Haloarcula</taxon>
    </lineage>
</organism>
<dbReference type="GO" id="GO:0016881">
    <property type="term" value="F:acid-amino acid ligase activity"/>
    <property type="evidence" value="ECO:0007669"/>
    <property type="project" value="UniProtKB-ARBA"/>
</dbReference>
<dbReference type="InterPro" id="IPR007310">
    <property type="entry name" value="Aerobactin_biosyn_IucA/IucC_N"/>
</dbReference>
<evidence type="ECO:0000256" key="1">
    <source>
        <dbReference type="ARBA" id="ARBA00004924"/>
    </source>
</evidence>
<dbReference type="InterPro" id="IPR022770">
    <property type="entry name" value="IucA/IucC-like_C"/>
</dbReference>
<evidence type="ECO:0000259" key="2">
    <source>
        <dbReference type="Pfam" id="PF04183"/>
    </source>
</evidence>
<comment type="pathway">
    <text evidence="1">Siderophore biosynthesis.</text>
</comment>
<dbReference type="Gene3D" id="3.30.310.280">
    <property type="match status" value="1"/>
</dbReference>
<dbReference type="PANTHER" id="PTHR34384">
    <property type="entry name" value="L-2,3-DIAMINOPROPANOATE--CITRATE LIGASE"/>
    <property type="match status" value="1"/>
</dbReference>
<dbReference type="GO" id="GO:0019290">
    <property type="term" value="P:siderophore biosynthetic process"/>
    <property type="evidence" value="ECO:0007669"/>
    <property type="project" value="InterPro"/>
</dbReference>